<evidence type="ECO:0000259" key="1">
    <source>
        <dbReference type="PROSITE" id="PS50943"/>
    </source>
</evidence>
<reference evidence="2" key="1">
    <citation type="submission" date="2022-11" db="EMBL/GenBank/DDBJ databases">
        <title>Chitin-degrading and fungicidal potential of chitinolytic bacterial strains from marine environment of the Pacific Ocean regions.</title>
        <authorList>
            <person name="Pentekhina I."/>
            <person name="Nedashkovskaya O."/>
            <person name="Seitkalieva A."/>
            <person name="Podvolotskaya A."/>
            <person name="Tekutyeva L."/>
            <person name="Balabanova L."/>
        </authorList>
    </citation>
    <scope>NUCLEOTIDE SEQUENCE</scope>
    <source>
        <strain evidence="2">KMM 6838</strain>
    </source>
</reference>
<dbReference type="Pfam" id="PF13560">
    <property type="entry name" value="HTH_31"/>
    <property type="match status" value="1"/>
</dbReference>
<dbReference type="AlphaFoldDB" id="A0AB35HW69"/>
<dbReference type="InterPro" id="IPR010982">
    <property type="entry name" value="Lambda_DNA-bd_dom_sf"/>
</dbReference>
<feature type="domain" description="HTH cro/C1-type" evidence="1">
    <location>
        <begin position="22"/>
        <end position="77"/>
    </location>
</feature>
<accession>A0AB35HW69</accession>
<organism evidence="2 3">
    <name type="scientific">Microbulbifer thermotolerans</name>
    <dbReference type="NCBI Taxonomy" id="252514"/>
    <lineage>
        <taxon>Bacteria</taxon>
        <taxon>Pseudomonadati</taxon>
        <taxon>Pseudomonadota</taxon>
        <taxon>Gammaproteobacteria</taxon>
        <taxon>Cellvibrionales</taxon>
        <taxon>Microbulbiferaceae</taxon>
        <taxon>Microbulbifer</taxon>
    </lineage>
</organism>
<sequence length="105" mass="11405">MQSVNTRKMREQRLLCRLGKQVRHLRLAHNISQKDLASGSGVGLSTLKRLENGQGCNLAALVQLLVALNCDDKVDVLFAQLAEDVAGSRAAIRSRASSPRKAVDP</sequence>
<dbReference type="EMBL" id="JAPHQB010000011">
    <property type="protein sequence ID" value="MCX2801807.1"/>
    <property type="molecule type" value="Genomic_DNA"/>
</dbReference>
<gene>
    <name evidence="2" type="ORF">OQJ68_08415</name>
</gene>
<proteinExistence type="predicted"/>
<comment type="caution">
    <text evidence="2">The sequence shown here is derived from an EMBL/GenBank/DDBJ whole genome shotgun (WGS) entry which is preliminary data.</text>
</comment>
<dbReference type="CDD" id="cd00093">
    <property type="entry name" value="HTH_XRE"/>
    <property type="match status" value="1"/>
</dbReference>
<dbReference type="SMART" id="SM00530">
    <property type="entry name" value="HTH_XRE"/>
    <property type="match status" value="1"/>
</dbReference>
<dbReference type="InterPro" id="IPR001387">
    <property type="entry name" value="Cro/C1-type_HTH"/>
</dbReference>
<dbReference type="PROSITE" id="PS50943">
    <property type="entry name" value="HTH_CROC1"/>
    <property type="match status" value="1"/>
</dbReference>
<dbReference type="SUPFAM" id="SSF47413">
    <property type="entry name" value="lambda repressor-like DNA-binding domains"/>
    <property type="match status" value="1"/>
</dbReference>
<dbReference type="RefSeq" id="WP_082817430.1">
    <property type="nucleotide sequence ID" value="NZ_CP014864.1"/>
</dbReference>
<dbReference type="Proteomes" id="UP001209730">
    <property type="component" value="Unassembled WGS sequence"/>
</dbReference>
<protein>
    <submittedName>
        <fullName evidence="2">Helix-turn-helix domain-containing protein</fullName>
    </submittedName>
</protein>
<dbReference type="Gene3D" id="1.10.260.40">
    <property type="entry name" value="lambda repressor-like DNA-binding domains"/>
    <property type="match status" value="1"/>
</dbReference>
<evidence type="ECO:0000313" key="3">
    <source>
        <dbReference type="Proteomes" id="UP001209730"/>
    </source>
</evidence>
<evidence type="ECO:0000313" key="2">
    <source>
        <dbReference type="EMBL" id="MCX2801807.1"/>
    </source>
</evidence>
<dbReference type="GeneID" id="76607809"/>
<dbReference type="GO" id="GO:0003677">
    <property type="term" value="F:DNA binding"/>
    <property type="evidence" value="ECO:0007669"/>
    <property type="project" value="InterPro"/>
</dbReference>
<name>A0AB35HW69_MICTH</name>